<sequence length="1056" mass="116682">MKTRYLLTALTLPLLAACTQDEFDVQVNNGNAALQGRVEVGKVAFTTGANTRFDFGDAEHIGWEDGERFGLFLMDDWNEAGNAAGNGEQLDANETDFEDQQVWNNMYSLHNYTQTNIPFTFNRTEGIWENDDAVVEGNYFALAPANGQKTSMEISDLGSIRNRRDVWVYINPVQKFGNEPAGQYNQLRGGIEQNQFFLGYQQVYRNQELTNGEQLMLPLQLRPILGMVDLTIENSDEKSFIVQKIVMRRLDGAPMPTIAYIRPDGNTTEDFPKYLDGTSTWNANDTYEDFGPAFAQPYDAAELTDACGEPYTRFTYNPETWTRSAARSVVEYSYPGENGFIPYGLKGDAAEPVYEYTFDFTGENEDAPDGYILNNGDFCHAYLALPHNMYLKEYSFTIYGLQKDNTTIGGPTWKEGIIIPSAGDYVDLPTPGDENDGHFNLVKVDLASEKNYLQAKVEFDDFMVQEKRVATVSNSDDLLRYLKMYEGSYNMGTNEIFYITTLGDFEVTRELCDYVRDLNESKGSNKGGKAIIYFEESKNGKLVFPEGLDSDAIDLFFYTKKVDILNKGTQVIEEPIMQADEAIEIFKEALKDSDKSNGIFSMANDGVSLLDKLEAAKAAAFTNSGIHSIVNEGVLTINAAIETGVGAKAGIYNESGAIMEIGAVIISNNVEGYPYSINGNDDAYVQNKGALNLKGTMLDGILKNARETTVESTTAINTVENFNNIADCKDCPTGIAKLIVTENSTLEILKGVNGSEDGLYVGQVENYGSFAAEEEFVNYQAKYPQTIDEFGQGNLIINGSKELAGNHTNVSMSGIVNKSGSHEVAVKYDDLLTYNEGIRNFCKLSVENHGYIYQANAYAHIQVMNTEDYYNVFDNVLANDKIGVIENTVDGNILGKDGQTGAISNQIIILTVKDQKTNLTTVSTKLKAYSRYNKVVLKGTEVSGKLNFADEVVGEVEFASDETRINSTSAVQLAAHYVKVMGTVRVGHGQTLQLGNKNPEINTTVYGLGEIIVENGGKLEGLGTQMGGSRLVNGMPMNYWDLEPTIFNGGIWIKNN</sequence>
<name>A0A948TKW0_9BACT</name>
<reference evidence="1" key="1">
    <citation type="journal article" date="2021" name="PeerJ">
        <title>Extensive microbial diversity within the chicken gut microbiome revealed by metagenomics and culture.</title>
        <authorList>
            <person name="Gilroy R."/>
            <person name="Ravi A."/>
            <person name="Getino M."/>
            <person name="Pursley I."/>
            <person name="Horton D.L."/>
            <person name="Alikhan N.F."/>
            <person name="Baker D."/>
            <person name="Gharbi K."/>
            <person name="Hall N."/>
            <person name="Watson M."/>
            <person name="Adriaenssens E.M."/>
            <person name="Foster-Nyarko E."/>
            <person name="Jarju S."/>
            <person name="Secka A."/>
            <person name="Antonio M."/>
            <person name="Oren A."/>
            <person name="Chaudhuri R.R."/>
            <person name="La Ragione R."/>
            <person name="Hildebrand F."/>
            <person name="Pallen M.J."/>
        </authorList>
    </citation>
    <scope>NUCLEOTIDE SEQUENCE</scope>
    <source>
        <strain evidence="1">8470</strain>
    </source>
</reference>
<gene>
    <name evidence="1" type="ORF">H9928_01545</name>
</gene>
<dbReference type="Proteomes" id="UP000784286">
    <property type="component" value="Unassembled WGS sequence"/>
</dbReference>
<dbReference type="EMBL" id="JAHLFJ010000017">
    <property type="protein sequence ID" value="MBU3855243.1"/>
    <property type="molecule type" value="Genomic_DNA"/>
</dbReference>
<protein>
    <recommendedName>
        <fullName evidence="3">Fimbrillin family protein</fullName>
    </recommendedName>
</protein>
<reference evidence="1" key="2">
    <citation type="submission" date="2021-04" db="EMBL/GenBank/DDBJ databases">
        <authorList>
            <person name="Gilroy R."/>
        </authorList>
    </citation>
    <scope>NUCLEOTIDE SEQUENCE</scope>
    <source>
        <strain evidence="1">8470</strain>
    </source>
</reference>
<dbReference type="AlphaFoldDB" id="A0A948TKW0"/>
<evidence type="ECO:0000313" key="1">
    <source>
        <dbReference type="EMBL" id="MBU3855243.1"/>
    </source>
</evidence>
<evidence type="ECO:0008006" key="3">
    <source>
        <dbReference type="Google" id="ProtNLM"/>
    </source>
</evidence>
<dbReference type="PROSITE" id="PS51257">
    <property type="entry name" value="PROKAR_LIPOPROTEIN"/>
    <property type="match status" value="1"/>
</dbReference>
<comment type="caution">
    <text evidence="1">The sequence shown here is derived from an EMBL/GenBank/DDBJ whole genome shotgun (WGS) entry which is preliminary data.</text>
</comment>
<organism evidence="1 2">
    <name type="scientific">Candidatus Phocaeicola excrementipullorum</name>
    <dbReference type="NCBI Taxonomy" id="2838731"/>
    <lineage>
        <taxon>Bacteria</taxon>
        <taxon>Pseudomonadati</taxon>
        <taxon>Bacteroidota</taxon>
        <taxon>Bacteroidia</taxon>
        <taxon>Bacteroidales</taxon>
        <taxon>Bacteroidaceae</taxon>
        <taxon>Phocaeicola</taxon>
    </lineage>
</organism>
<accession>A0A948TKW0</accession>
<proteinExistence type="predicted"/>
<evidence type="ECO:0000313" key="2">
    <source>
        <dbReference type="Proteomes" id="UP000784286"/>
    </source>
</evidence>